<feature type="compositionally biased region" description="Low complexity" evidence="2">
    <location>
        <begin position="93"/>
        <end position="110"/>
    </location>
</feature>
<dbReference type="EMBL" id="CDHN01000007">
    <property type="protein sequence ID" value="CEJ94396.1"/>
    <property type="molecule type" value="Genomic_DNA"/>
</dbReference>
<feature type="region of interest" description="Disordered" evidence="2">
    <location>
        <begin position="31"/>
        <end position="70"/>
    </location>
</feature>
<evidence type="ECO:0000313" key="5">
    <source>
        <dbReference type="Proteomes" id="UP000039046"/>
    </source>
</evidence>
<feature type="compositionally biased region" description="Basic and acidic residues" evidence="2">
    <location>
        <begin position="481"/>
        <end position="495"/>
    </location>
</feature>
<evidence type="ECO:0000259" key="3">
    <source>
        <dbReference type="Pfam" id="PF13649"/>
    </source>
</evidence>
<dbReference type="HOGENOM" id="CLU_013481_0_0_1"/>
<organism evidence="4 5">
    <name type="scientific">[Torrubiella] hemipterigena</name>
    <dbReference type="NCBI Taxonomy" id="1531966"/>
    <lineage>
        <taxon>Eukaryota</taxon>
        <taxon>Fungi</taxon>
        <taxon>Dikarya</taxon>
        <taxon>Ascomycota</taxon>
        <taxon>Pezizomycotina</taxon>
        <taxon>Sordariomycetes</taxon>
        <taxon>Hypocreomycetidae</taxon>
        <taxon>Hypocreales</taxon>
        <taxon>Clavicipitaceae</taxon>
        <taxon>Clavicipitaceae incertae sedis</taxon>
        <taxon>'Torrubiella' clade</taxon>
    </lineage>
</organism>
<dbReference type="SUPFAM" id="SSF53335">
    <property type="entry name" value="S-adenosyl-L-methionine-dependent methyltransferases"/>
    <property type="match status" value="1"/>
</dbReference>
<evidence type="ECO:0000256" key="2">
    <source>
        <dbReference type="SAM" id="MobiDB-lite"/>
    </source>
</evidence>
<feature type="region of interest" description="Disordered" evidence="2">
    <location>
        <begin position="481"/>
        <end position="500"/>
    </location>
</feature>
<feature type="region of interest" description="Disordered" evidence="2">
    <location>
        <begin position="137"/>
        <end position="196"/>
    </location>
</feature>
<dbReference type="Proteomes" id="UP000039046">
    <property type="component" value="Unassembled WGS sequence"/>
</dbReference>
<feature type="compositionally biased region" description="Low complexity" evidence="2">
    <location>
        <begin position="55"/>
        <end position="64"/>
    </location>
</feature>
<feature type="region of interest" description="Disordered" evidence="2">
    <location>
        <begin position="86"/>
        <end position="112"/>
    </location>
</feature>
<feature type="domain" description="Methyltransferase" evidence="3">
    <location>
        <begin position="262"/>
        <end position="369"/>
    </location>
</feature>
<reference evidence="4 5" key="1">
    <citation type="journal article" date="2015" name="Genome Announc.">
        <title>Draft Genome Sequence and Gene Annotation of the Entomopathogenic Fungus Verticillium hemipterigenum.</title>
        <authorList>
            <person name="Horn F."/>
            <person name="Habel A."/>
            <person name="Scharf D.H."/>
            <person name="Dworschak J."/>
            <person name="Brakhage A.A."/>
            <person name="Guthke R."/>
            <person name="Hertweck C."/>
            <person name="Linde J."/>
        </authorList>
    </citation>
    <scope>NUCLEOTIDE SEQUENCE [LARGE SCALE GENOMIC DNA]</scope>
</reference>
<feature type="compositionally biased region" description="Low complexity" evidence="2">
    <location>
        <begin position="171"/>
        <end position="193"/>
    </location>
</feature>
<dbReference type="OrthoDB" id="2013972at2759"/>
<dbReference type="InterPro" id="IPR041698">
    <property type="entry name" value="Methyltransf_25"/>
</dbReference>
<dbReference type="STRING" id="1531966.A0A0A1TBF3"/>
<dbReference type="PANTHER" id="PTHR43591">
    <property type="entry name" value="METHYLTRANSFERASE"/>
    <property type="match status" value="1"/>
</dbReference>
<keyword evidence="5" id="KW-1185">Reference proteome</keyword>
<name>A0A0A1TBF3_9HYPO</name>
<dbReference type="AlphaFoldDB" id="A0A0A1TBF3"/>
<comment type="similarity">
    <text evidence="1">Belongs to the methyltransferase superfamily. LaeA methyltransferase family.</text>
</comment>
<accession>A0A0A1TBF3</accession>
<sequence length="574" mass="62842">MADGFNSAFLFGAAVPVPVERFTHVNPIDLLPRRLGSSSTNNTKRNNKARKRSDSAASHAPSSSQLPLQPVRSAEAAIVGQEIPAHAAKQHQPTLLSSPTSSPDTSSPATFAGFFNTPGASLSRSSLALQSGIHESRYAHDPSSHPIPSRPQDGSKVQRTTSSMTGYAPRTASLSSNSGTASLSARTTTSTDATHSDDNLISAKPFVLRNGRTYLSDTTLPYPLPTDLTELHRQSMRTLLMIQIFGAPVTSARFEKKPPLRVLEIGCGSGFWSMMCHRYFKSRGHENISFTGIDIAPVAASTANNGIEAVKPDAEMKWKFVAHDLRNSPWPLPSEEYDLIMAKDMSLAVPNSQSQEAFDEYIRLLSPGGVLEIWESDHLIRMLRPHVPGTKQAGDEAEEYEAANKLGAYVINANTPLAAPLNVFLVEYNQWLSRALETRDLSAVPCTLVGPALLQESEMLTSLKSKRLAIPLSELRWERDRPASRDGKERLSQGKHDRRTLSAGQDALRRTALLTVVQQVQALEPILREVSSKSQDEWDSWLGKMMGDLMSESGTSWGECLEVGAWCATKRIMK</sequence>
<dbReference type="Gene3D" id="3.40.50.150">
    <property type="entry name" value="Vaccinia Virus protein VP39"/>
    <property type="match status" value="1"/>
</dbReference>
<feature type="compositionally biased region" description="Polar residues" evidence="2">
    <location>
        <begin position="155"/>
        <end position="165"/>
    </location>
</feature>
<protein>
    <submittedName>
        <fullName evidence="4">Putative SAM binding domain-containing protein containing protein</fullName>
    </submittedName>
</protein>
<dbReference type="InterPro" id="IPR029063">
    <property type="entry name" value="SAM-dependent_MTases_sf"/>
</dbReference>
<dbReference type="Pfam" id="PF13649">
    <property type="entry name" value="Methyltransf_25"/>
    <property type="match status" value="1"/>
</dbReference>
<dbReference type="PANTHER" id="PTHR43591:SF50">
    <property type="entry name" value="METHYLTRANSFERASE DOMAIN-CONTAINING PROTEIN-RELATED"/>
    <property type="match status" value="1"/>
</dbReference>
<proteinExistence type="inferred from homology"/>
<dbReference type="CDD" id="cd02440">
    <property type="entry name" value="AdoMet_MTases"/>
    <property type="match status" value="1"/>
</dbReference>
<evidence type="ECO:0000313" key="4">
    <source>
        <dbReference type="EMBL" id="CEJ94396.1"/>
    </source>
</evidence>
<gene>
    <name evidence="4" type="ORF">VHEMI09933</name>
</gene>
<evidence type="ECO:0000256" key="1">
    <source>
        <dbReference type="ARBA" id="ARBA00038158"/>
    </source>
</evidence>